<organism evidence="1 2">
    <name type="scientific">Armillaria tabescens</name>
    <name type="common">Ringless honey mushroom</name>
    <name type="synonym">Agaricus tabescens</name>
    <dbReference type="NCBI Taxonomy" id="1929756"/>
    <lineage>
        <taxon>Eukaryota</taxon>
        <taxon>Fungi</taxon>
        <taxon>Dikarya</taxon>
        <taxon>Basidiomycota</taxon>
        <taxon>Agaricomycotina</taxon>
        <taxon>Agaricomycetes</taxon>
        <taxon>Agaricomycetidae</taxon>
        <taxon>Agaricales</taxon>
        <taxon>Marasmiineae</taxon>
        <taxon>Physalacriaceae</taxon>
        <taxon>Desarmillaria</taxon>
    </lineage>
</organism>
<sequence length="188" mass="21415">CNLDLLNTSDLPFRQLLLQDVLLDNVRDYVSQMTIPYLTSLELASTDQEVYHNAYKAEVFRNLVKCVSQSLMELTFTTVDFPSTNALSIFHMAQNLLRLSIVEQNRVQMRLITPNFIQGLYDPRMLPALQHLQLVWLESADEAAVMDLVEHRAFESVVIGVRMGGGLRGDTLSRVDALQKRGTMITLW</sequence>
<name>A0AA39JK79_ARMTA</name>
<evidence type="ECO:0000313" key="2">
    <source>
        <dbReference type="Proteomes" id="UP001175211"/>
    </source>
</evidence>
<reference evidence="1" key="1">
    <citation type="submission" date="2023-06" db="EMBL/GenBank/DDBJ databases">
        <authorList>
            <consortium name="Lawrence Berkeley National Laboratory"/>
            <person name="Ahrendt S."/>
            <person name="Sahu N."/>
            <person name="Indic B."/>
            <person name="Wong-Bajracharya J."/>
            <person name="Merenyi Z."/>
            <person name="Ke H.-M."/>
            <person name="Monk M."/>
            <person name="Kocsube S."/>
            <person name="Drula E."/>
            <person name="Lipzen A."/>
            <person name="Balint B."/>
            <person name="Henrissat B."/>
            <person name="Andreopoulos B."/>
            <person name="Martin F.M."/>
            <person name="Harder C.B."/>
            <person name="Rigling D."/>
            <person name="Ford K.L."/>
            <person name="Foster G.D."/>
            <person name="Pangilinan J."/>
            <person name="Papanicolaou A."/>
            <person name="Barry K."/>
            <person name="LaButti K."/>
            <person name="Viragh M."/>
            <person name="Koriabine M."/>
            <person name="Yan M."/>
            <person name="Riley R."/>
            <person name="Champramary S."/>
            <person name="Plett K.L."/>
            <person name="Tsai I.J."/>
            <person name="Slot J."/>
            <person name="Sipos G."/>
            <person name="Plett J."/>
            <person name="Nagy L.G."/>
            <person name="Grigoriev I.V."/>
        </authorList>
    </citation>
    <scope>NUCLEOTIDE SEQUENCE</scope>
    <source>
        <strain evidence="1">CCBAS 213</strain>
    </source>
</reference>
<dbReference type="EMBL" id="JAUEPS010000066">
    <property type="protein sequence ID" value="KAK0442003.1"/>
    <property type="molecule type" value="Genomic_DNA"/>
</dbReference>
<accession>A0AA39JK79</accession>
<protein>
    <submittedName>
        <fullName evidence="1">Uncharacterized protein</fullName>
    </submittedName>
</protein>
<feature type="non-terminal residue" evidence="1">
    <location>
        <position position="1"/>
    </location>
</feature>
<proteinExistence type="predicted"/>
<keyword evidence="2" id="KW-1185">Reference proteome</keyword>
<dbReference type="AlphaFoldDB" id="A0AA39JK79"/>
<dbReference type="RefSeq" id="XP_060324156.1">
    <property type="nucleotide sequence ID" value="XM_060479858.1"/>
</dbReference>
<dbReference type="GeneID" id="85363406"/>
<comment type="caution">
    <text evidence="1">The sequence shown here is derived from an EMBL/GenBank/DDBJ whole genome shotgun (WGS) entry which is preliminary data.</text>
</comment>
<evidence type="ECO:0000313" key="1">
    <source>
        <dbReference type="EMBL" id="KAK0442003.1"/>
    </source>
</evidence>
<gene>
    <name evidence="1" type="ORF">EV420DRAFT_1727681</name>
</gene>
<dbReference type="Proteomes" id="UP001175211">
    <property type="component" value="Unassembled WGS sequence"/>
</dbReference>